<keyword evidence="9" id="KW-0325">Glycoprotein</keyword>
<reference evidence="13 14" key="1">
    <citation type="journal article" date="2015" name="Nat. Commun.">
        <title>Lucilia cuprina genome unlocks parasitic fly biology to underpin future interventions.</title>
        <authorList>
            <person name="Anstead C.A."/>
            <person name="Korhonen P.K."/>
            <person name="Young N.D."/>
            <person name="Hall R.S."/>
            <person name="Jex A.R."/>
            <person name="Murali S.C."/>
            <person name="Hughes D.S."/>
            <person name="Lee S.F."/>
            <person name="Perry T."/>
            <person name="Stroehlein A.J."/>
            <person name="Ansell B.R."/>
            <person name="Breugelmans B."/>
            <person name="Hofmann A."/>
            <person name="Qu J."/>
            <person name="Dugan S."/>
            <person name="Lee S.L."/>
            <person name="Chao H."/>
            <person name="Dinh H."/>
            <person name="Han Y."/>
            <person name="Doddapaneni H.V."/>
            <person name="Worley K.C."/>
            <person name="Muzny D.M."/>
            <person name="Ioannidis P."/>
            <person name="Waterhouse R.M."/>
            <person name="Zdobnov E.M."/>
            <person name="James P.J."/>
            <person name="Bagnall N.H."/>
            <person name="Kotze A.C."/>
            <person name="Gibbs R.A."/>
            <person name="Richards S."/>
            <person name="Batterham P."/>
            <person name="Gasser R.B."/>
        </authorList>
    </citation>
    <scope>NUCLEOTIDE SEQUENCE [LARGE SCALE GENOMIC DNA]</scope>
    <source>
        <strain evidence="13 14">LS</strain>
        <tissue evidence="13">Full body</tissue>
    </source>
</reference>
<evidence type="ECO:0000256" key="2">
    <source>
        <dbReference type="ARBA" id="ARBA00022723"/>
    </source>
</evidence>
<feature type="signal peptide" evidence="11">
    <location>
        <begin position="1"/>
        <end position="22"/>
    </location>
</feature>
<keyword evidence="6 10" id="KW-0482">Metalloprotease</keyword>
<evidence type="ECO:0000313" key="14">
    <source>
        <dbReference type="Proteomes" id="UP000037069"/>
    </source>
</evidence>
<comment type="cofactor">
    <cofactor evidence="10 11">
        <name>Zn(2+)</name>
        <dbReference type="ChEBI" id="CHEBI:29105"/>
    </cofactor>
    <text evidence="10 11">Binds 1 zinc ion per subunit.</text>
</comment>
<evidence type="ECO:0000256" key="3">
    <source>
        <dbReference type="ARBA" id="ARBA00022729"/>
    </source>
</evidence>
<dbReference type="InterPro" id="IPR001506">
    <property type="entry name" value="Peptidase_M12A"/>
</dbReference>
<proteinExistence type="predicted"/>
<feature type="chain" id="PRO_5005394087" description="Metalloendopeptidase" evidence="11">
    <location>
        <begin position="23"/>
        <end position="262"/>
    </location>
</feature>
<keyword evidence="5 10" id="KW-0862">Zinc</keyword>
<keyword evidence="2 10" id="KW-0479">Metal-binding</keyword>
<name>A0A0L0CB47_LUCCU</name>
<dbReference type="EMBL" id="JRES01000664">
    <property type="protein sequence ID" value="KNC29445.1"/>
    <property type="molecule type" value="Genomic_DNA"/>
</dbReference>
<organism evidence="13 14">
    <name type="scientific">Lucilia cuprina</name>
    <name type="common">Green bottle fly</name>
    <name type="synonym">Australian sheep blowfly</name>
    <dbReference type="NCBI Taxonomy" id="7375"/>
    <lineage>
        <taxon>Eukaryota</taxon>
        <taxon>Metazoa</taxon>
        <taxon>Ecdysozoa</taxon>
        <taxon>Arthropoda</taxon>
        <taxon>Hexapoda</taxon>
        <taxon>Insecta</taxon>
        <taxon>Pterygota</taxon>
        <taxon>Neoptera</taxon>
        <taxon>Endopterygota</taxon>
        <taxon>Diptera</taxon>
        <taxon>Brachycera</taxon>
        <taxon>Muscomorpha</taxon>
        <taxon>Oestroidea</taxon>
        <taxon>Calliphoridae</taxon>
        <taxon>Luciliinae</taxon>
        <taxon>Lucilia</taxon>
    </lineage>
</organism>
<dbReference type="PROSITE" id="PS51864">
    <property type="entry name" value="ASTACIN"/>
    <property type="match status" value="1"/>
</dbReference>
<comment type="caution">
    <text evidence="13">The sequence shown here is derived from an EMBL/GenBank/DDBJ whole genome shotgun (WGS) entry which is preliminary data.</text>
</comment>
<dbReference type="GO" id="GO:0006508">
    <property type="term" value="P:proteolysis"/>
    <property type="evidence" value="ECO:0007669"/>
    <property type="project" value="UniProtKB-KW"/>
</dbReference>
<dbReference type="InterPro" id="IPR006026">
    <property type="entry name" value="Peptidase_Metallo"/>
</dbReference>
<dbReference type="GO" id="GO:0008270">
    <property type="term" value="F:zinc ion binding"/>
    <property type="evidence" value="ECO:0007669"/>
    <property type="project" value="UniProtKB-UniRule"/>
</dbReference>
<feature type="binding site" evidence="10">
    <location>
        <position position="161"/>
    </location>
    <ligand>
        <name>Zn(2+)</name>
        <dbReference type="ChEBI" id="CHEBI:29105"/>
        <note>catalytic</note>
    </ligand>
</feature>
<feature type="disulfide bond" evidence="10">
    <location>
        <begin position="106"/>
        <end position="261"/>
    </location>
</feature>
<dbReference type="AlphaFoldDB" id="A0A0L0CB47"/>
<feature type="binding site" evidence="10">
    <location>
        <position position="167"/>
    </location>
    <ligand>
        <name>Zn(2+)</name>
        <dbReference type="ChEBI" id="CHEBI:29105"/>
        <note>catalytic</note>
    </ligand>
</feature>
<keyword evidence="4 10" id="KW-0378">Hydrolase</keyword>
<evidence type="ECO:0000256" key="7">
    <source>
        <dbReference type="ARBA" id="ARBA00023145"/>
    </source>
</evidence>
<dbReference type="OrthoDB" id="291007at2759"/>
<evidence type="ECO:0000256" key="1">
    <source>
        <dbReference type="ARBA" id="ARBA00022670"/>
    </source>
</evidence>
<protein>
    <recommendedName>
        <fullName evidence="11">Metalloendopeptidase</fullName>
        <ecNumber evidence="11">3.4.24.-</ecNumber>
    </recommendedName>
</protein>
<dbReference type="EC" id="3.4.24.-" evidence="11"/>
<keyword evidence="8 10" id="KW-1015">Disulfide bond</keyword>
<evidence type="ECO:0000256" key="4">
    <source>
        <dbReference type="ARBA" id="ARBA00022801"/>
    </source>
</evidence>
<feature type="binding site" evidence="10">
    <location>
        <position position="157"/>
    </location>
    <ligand>
        <name>Zn(2+)</name>
        <dbReference type="ChEBI" id="CHEBI:29105"/>
        <note>catalytic</note>
    </ligand>
</feature>
<evidence type="ECO:0000313" key="13">
    <source>
        <dbReference type="EMBL" id="KNC29445.1"/>
    </source>
</evidence>
<keyword evidence="14" id="KW-1185">Reference proteome</keyword>
<dbReference type="InterPro" id="IPR034035">
    <property type="entry name" value="Astacin-like_dom"/>
</dbReference>
<dbReference type="SUPFAM" id="SSF55486">
    <property type="entry name" value="Metalloproteases ('zincins'), catalytic domain"/>
    <property type="match status" value="1"/>
</dbReference>
<dbReference type="GO" id="GO:0004222">
    <property type="term" value="F:metalloendopeptidase activity"/>
    <property type="evidence" value="ECO:0007669"/>
    <property type="project" value="UniProtKB-UniRule"/>
</dbReference>
<dbReference type="SMART" id="SM00235">
    <property type="entry name" value="ZnMc"/>
    <property type="match status" value="1"/>
</dbReference>
<accession>A0A0L0CB47</accession>
<evidence type="ECO:0000256" key="6">
    <source>
        <dbReference type="ARBA" id="ARBA00023049"/>
    </source>
</evidence>
<dbReference type="PANTHER" id="PTHR10127">
    <property type="entry name" value="DISCOIDIN, CUB, EGF, LAMININ , AND ZINC METALLOPROTEASE DOMAIN CONTAINING"/>
    <property type="match status" value="1"/>
</dbReference>
<evidence type="ECO:0000256" key="9">
    <source>
        <dbReference type="ARBA" id="ARBA00023180"/>
    </source>
</evidence>
<sequence length="262" mass="30025">MFQQTLKQIYLFLFVIQTIVQAQNISDSDEMFDIDNMDNPEETGPYLEGDIKGAAADFFSILRNGVVSTAYRWPQAIVPYEIEGNFATNELSIISHAFNEYHTKTCVRFRKRTNEKDYIVLTNKPTGCWASLGRMGGRQEVNLESRKCFFNYGTSMHELMHALGFYHEQNRFERDSYVKVITENIKPNMLVNFGKLPHSAATAYGVPYDYASIMHYRSTSFSKNGKPTLEALQATPEALKMGQRHGFSKGDILKIKAMYRCQ</sequence>
<dbReference type="PRINTS" id="PR00480">
    <property type="entry name" value="ASTACIN"/>
</dbReference>
<feature type="domain" description="Peptidase M12A" evidence="12">
    <location>
        <begin position="64"/>
        <end position="262"/>
    </location>
</feature>
<evidence type="ECO:0000256" key="5">
    <source>
        <dbReference type="ARBA" id="ARBA00022833"/>
    </source>
</evidence>
<dbReference type="Pfam" id="PF01400">
    <property type="entry name" value="Astacin"/>
    <property type="match status" value="1"/>
</dbReference>
<dbReference type="Proteomes" id="UP000037069">
    <property type="component" value="Unassembled WGS sequence"/>
</dbReference>
<evidence type="ECO:0000256" key="8">
    <source>
        <dbReference type="ARBA" id="ARBA00023157"/>
    </source>
</evidence>
<comment type="caution">
    <text evidence="10">Lacks conserved residue(s) required for the propagation of feature annotation.</text>
</comment>
<gene>
    <name evidence="13" type="ORF">FF38_00332</name>
</gene>
<dbReference type="InterPro" id="IPR024079">
    <property type="entry name" value="MetalloPept_cat_dom_sf"/>
</dbReference>
<feature type="active site" evidence="10">
    <location>
        <position position="158"/>
    </location>
</feature>
<dbReference type="Gene3D" id="3.40.390.10">
    <property type="entry name" value="Collagenase (Catalytic Domain)"/>
    <property type="match status" value="1"/>
</dbReference>
<dbReference type="FunFam" id="3.40.390.10:FF:000015">
    <property type="entry name" value="Meprin A subunit"/>
    <property type="match status" value="1"/>
</dbReference>
<dbReference type="CDD" id="cd04280">
    <property type="entry name" value="ZnMc_astacin_like"/>
    <property type="match status" value="1"/>
</dbReference>
<keyword evidence="1 10" id="KW-0645">Protease</keyword>
<dbReference type="OMA" id="NLQSPNC"/>
<evidence type="ECO:0000259" key="12">
    <source>
        <dbReference type="PROSITE" id="PS51864"/>
    </source>
</evidence>
<evidence type="ECO:0000256" key="10">
    <source>
        <dbReference type="PROSITE-ProRule" id="PRU01211"/>
    </source>
</evidence>
<dbReference type="PANTHER" id="PTHR10127:SF780">
    <property type="entry name" value="METALLOENDOPEPTIDASE"/>
    <property type="match status" value="1"/>
</dbReference>
<keyword evidence="7" id="KW-0865">Zymogen</keyword>
<keyword evidence="3 11" id="KW-0732">Signal</keyword>
<evidence type="ECO:0000256" key="11">
    <source>
        <dbReference type="RuleBase" id="RU361183"/>
    </source>
</evidence>